<proteinExistence type="predicted"/>
<dbReference type="OrthoDB" id="1902639at2759"/>
<dbReference type="AlphaFoldDB" id="A0A834ZCM9"/>
<gene>
    <name evidence="2" type="ORF">HHK36_012265</name>
</gene>
<dbReference type="OMA" id="GPMHRIA"/>
<keyword evidence="1" id="KW-0732">Signal</keyword>
<dbReference type="SUPFAM" id="SSF63829">
    <property type="entry name" value="Calcium-dependent phosphotriesterase"/>
    <property type="match status" value="1"/>
</dbReference>
<dbReference type="PANTHER" id="PTHR31460">
    <property type="match status" value="1"/>
</dbReference>
<evidence type="ECO:0000313" key="3">
    <source>
        <dbReference type="Proteomes" id="UP000655225"/>
    </source>
</evidence>
<feature type="signal peptide" evidence="1">
    <location>
        <begin position="1"/>
        <end position="19"/>
    </location>
</feature>
<dbReference type="EMBL" id="JABCRI010000008">
    <property type="protein sequence ID" value="KAF8401331.1"/>
    <property type="molecule type" value="Genomic_DNA"/>
</dbReference>
<sequence length="332" mass="36370">MASLLCTAKFLLLVLLLSAIPIAFIISLERTKSSTDLYEYHSSGWLRECSKWDDLNRRFLVSFLEGGVGQISVPDDHTPGNVLQEQTVIRDADVAGNGSLGILIDPQRNRLLVVIADVIGNRYGALAAYDLSTWDRLFLTQLSGPGDQKSFADDVAVDADGNAYVTDAKGNKIWKVGVNGEFRSIIRSPLFSQKEWYKNLVGLNGIVYHPDGFLLVIHTFSGCLFKIEIEKDEEVKLVKLVGGSLAFGDGLELFSPTKLVVAGNRPSGRLVESSDGWETATVVGKYTGPMHRVATAVTVKDGKVYLNHIFGLGFPKRKHVIVEADFISPIKA</sequence>
<reference evidence="2 3" key="1">
    <citation type="submission" date="2020-04" db="EMBL/GenBank/DDBJ databases">
        <title>Plant Genome Project.</title>
        <authorList>
            <person name="Zhang R.-G."/>
        </authorList>
    </citation>
    <scope>NUCLEOTIDE SEQUENCE [LARGE SCALE GENOMIC DNA]</scope>
    <source>
        <strain evidence="2">YNK0</strain>
        <tissue evidence="2">Leaf</tissue>
    </source>
</reference>
<dbReference type="InterPro" id="IPR011042">
    <property type="entry name" value="6-blade_b-propeller_TolB-like"/>
</dbReference>
<feature type="chain" id="PRO_5032740142" evidence="1">
    <location>
        <begin position="20"/>
        <end position="332"/>
    </location>
</feature>
<evidence type="ECO:0000256" key="1">
    <source>
        <dbReference type="SAM" id="SignalP"/>
    </source>
</evidence>
<name>A0A834ZCM9_TETSI</name>
<accession>A0A834ZCM9</accession>
<dbReference type="Proteomes" id="UP000655225">
    <property type="component" value="Unassembled WGS sequence"/>
</dbReference>
<dbReference type="GO" id="GO:0005783">
    <property type="term" value="C:endoplasmic reticulum"/>
    <property type="evidence" value="ECO:0007669"/>
    <property type="project" value="TreeGrafter"/>
</dbReference>
<evidence type="ECO:0000313" key="2">
    <source>
        <dbReference type="EMBL" id="KAF8401331.1"/>
    </source>
</evidence>
<dbReference type="Gene3D" id="2.120.10.30">
    <property type="entry name" value="TolB, C-terminal domain"/>
    <property type="match status" value="1"/>
</dbReference>
<organism evidence="2 3">
    <name type="scientific">Tetracentron sinense</name>
    <name type="common">Spur-leaf</name>
    <dbReference type="NCBI Taxonomy" id="13715"/>
    <lineage>
        <taxon>Eukaryota</taxon>
        <taxon>Viridiplantae</taxon>
        <taxon>Streptophyta</taxon>
        <taxon>Embryophyta</taxon>
        <taxon>Tracheophyta</taxon>
        <taxon>Spermatophyta</taxon>
        <taxon>Magnoliopsida</taxon>
        <taxon>Trochodendrales</taxon>
        <taxon>Trochodendraceae</taxon>
        <taxon>Tetracentron</taxon>
    </lineage>
</organism>
<protein>
    <submittedName>
        <fullName evidence="2">Uncharacterized protein</fullName>
    </submittedName>
</protein>
<dbReference type="FunFam" id="2.120.10.30:FF:000089">
    <property type="entry name" value="Calcium-dependent phosphotriesterase superfamily protein"/>
    <property type="match status" value="1"/>
</dbReference>
<comment type="caution">
    <text evidence="2">The sequence shown here is derived from an EMBL/GenBank/DDBJ whole genome shotgun (WGS) entry which is preliminary data.</text>
</comment>
<keyword evidence="3" id="KW-1185">Reference proteome</keyword>
<dbReference type="InterPro" id="IPR053224">
    <property type="entry name" value="Sensory_adhesion_molecule"/>
</dbReference>
<dbReference type="PANTHER" id="PTHR31460:SF0">
    <property type="entry name" value="CALCIUM-DEPENDENT PHOSPHOTRIESTERASE SUPERFAMILY PROTEIN-RELATED"/>
    <property type="match status" value="1"/>
</dbReference>